<comment type="similarity">
    <text evidence="2 5">Belongs to the UDP-glycosyltransferase family.</text>
</comment>
<accession>A0AAV0KI68</accession>
<dbReference type="EC" id="2.4.1.-" evidence="6"/>
<comment type="pathway">
    <text evidence="1">Pigment biosynthesis; anthocyanin biosynthesis.</text>
</comment>
<proteinExistence type="inferred from homology"/>
<dbReference type="PROSITE" id="PS00375">
    <property type="entry name" value="UDPGT"/>
    <property type="match status" value="1"/>
</dbReference>
<dbReference type="Gene3D" id="3.40.50.2000">
    <property type="entry name" value="Glycogen Phosphorylase B"/>
    <property type="match status" value="2"/>
</dbReference>
<evidence type="ECO:0000256" key="6">
    <source>
        <dbReference type="RuleBase" id="RU362057"/>
    </source>
</evidence>
<keyword evidence="5" id="KW-0328">Glycosyltransferase</keyword>
<dbReference type="InterPro" id="IPR002213">
    <property type="entry name" value="UDP_glucos_trans"/>
</dbReference>
<organism evidence="7 8">
    <name type="scientific">Linum tenue</name>
    <dbReference type="NCBI Taxonomy" id="586396"/>
    <lineage>
        <taxon>Eukaryota</taxon>
        <taxon>Viridiplantae</taxon>
        <taxon>Streptophyta</taxon>
        <taxon>Embryophyta</taxon>
        <taxon>Tracheophyta</taxon>
        <taxon>Spermatophyta</taxon>
        <taxon>Magnoliopsida</taxon>
        <taxon>eudicotyledons</taxon>
        <taxon>Gunneridae</taxon>
        <taxon>Pentapetalae</taxon>
        <taxon>rosids</taxon>
        <taxon>fabids</taxon>
        <taxon>Malpighiales</taxon>
        <taxon>Linaceae</taxon>
        <taxon>Linum</taxon>
    </lineage>
</organism>
<sequence>MSNYNRSKHFVSFRRNTLKMKLELEQCGRARNPHVLVLPCPAQGHLNPALQFSKLLTSKGVNVTLVIVTATELSCGQLGSVQVKQLSYSDSTENCEEEEDEERDGYGNCDLLKQYRKTLKMKLPGVVSEVEAGGDRVVCLVYDSLLWWCLGVAKKLNLVGAAFFTQSCSVDAIYCGVREGRVRVPVGLDERNEVFVEGIGRMLELHDLPSFFFEPEDPPGSFDLLSAQFTNVGLADWVFCNTFTTLEAEVLEYMGSRFKFKPVGPTIPSTYLGKQLAGDTAHDYGLSYFKPKPEANNYVAEWLDSKEQGSVVYVSFGSLVAVSGEQIAEVAAALKATDYPFLWVVRESEESKLPQNFLRETSQNGVVLRWCSQLEVLAHRSTGCFLTHCGWNSTMEAMSLGVPMVGVPWVSDQTTNAKFIADVWKVGVRVVKKTEKSVVEREEIGAAVIEVMEGEMGKRIRRNAEKWKGIARAAAAKGGSSDKNIEEFVAELEVYNSQQRL</sequence>
<dbReference type="PANTHER" id="PTHR11926:SF1560">
    <property type="entry name" value="UDP-GLYCOSYLTRANSFERASE 74E1-RELATED"/>
    <property type="match status" value="1"/>
</dbReference>
<dbReference type="AlphaFoldDB" id="A0AAV0KI68"/>
<dbReference type="GO" id="GO:0047213">
    <property type="term" value="F:anthocyanidin 3-O-glucosyltransferase activity"/>
    <property type="evidence" value="ECO:0007669"/>
    <property type="project" value="UniProtKB-EC"/>
</dbReference>
<evidence type="ECO:0000313" key="7">
    <source>
        <dbReference type="EMBL" id="CAI0421413.1"/>
    </source>
</evidence>
<dbReference type="CDD" id="cd03784">
    <property type="entry name" value="GT1_Gtf-like"/>
    <property type="match status" value="1"/>
</dbReference>
<evidence type="ECO:0000256" key="2">
    <source>
        <dbReference type="ARBA" id="ARBA00009995"/>
    </source>
</evidence>
<dbReference type="Pfam" id="PF00201">
    <property type="entry name" value="UDPGT"/>
    <property type="match status" value="1"/>
</dbReference>
<dbReference type="InterPro" id="IPR035595">
    <property type="entry name" value="UDP_glycos_trans_CS"/>
</dbReference>
<evidence type="ECO:0000256" key="5">
    <source>
        <dbReference type="RuleBase" id="RU003718"/>
    </source>
</evidence>
<name>A0AAV0KI68_9ROSI</name>
<dbReference type="Proteomes" id="UP001154282">
    <property type="component" value="Unassembled WGS sequence"/>
</dbReference>
<comment type="catalytic activity">
    <reaction evidence="4">
        <text>an anthocyanidin + UDP-alpha-D-glucose + H(+) = an anthocyanidin 3-O-beta-D-glucoside + UDP</text>
        <dbReference type="Rhea" id="RHEA:20093"/>
        <dbReference type="ChEBI" id="CHEBI:15378"/>
        <dbReference type="ChEBI" id="CHEBI:16307"/>
        <dbReference type="ChEBI" id="CHEBI:58223"/>
        <dbReference type="ChEBI" id="CHEBI:58885"/>
        <dbReference type="ChEBI" id="CHEBI:143576"/>
        <dbReference type="EC" id="2.4.1.115"/>
    </reaction>
</comment>
<reference evidence="7" key="1">
    <citation type="submission" date="2022-08" db="EMBL/GenBank/DDBJ databases">
        <authorList>
            <person name="Gutierrez-Valencia J."/>
        </authorList>
    </citation>
    <scope>NUCLEOTIDE SEQUENCE</scope>
</reference>
<dbReference type="SUPFAM" id="SSF53756">
    <property type="entry name" value="UDP-Glycosyltransferase/glycogen phosphorylase"/>
    <property type="match status" value="1"/>
</dbReference>
<dbReference type="EMBL" id="CAMGYJ010000005">
    <property type="protein sequence ID" value="CAI0421413.1"/>
    <property type="molecule type" value="Genomic_DNA"/>
</dbReference>
<evidence type="ECO:0000256" key="4">
    <source>
        <dbReference type="ARBA" id="ARBA00047606"/>
    </source>
</evidence>
<dbReference type="PANTHER" id="PTHR11926">
    <property type="entry name" value="GLUCOSYL/GLUCURONOSYL TRANSFERASES"/>
    <property type="match status" value="1"/>
</dbReference>
<evidence type="ECO:0000256" key="1">
    <source>
        <dbReference type="ARBA" id="ARBA00004935"/>
    </source>
</evidence>
<comment type="caution">
    <text evidence="7">The sequence shown here is derived from an EMBL/GenBank/DDBJ whole genome shotgun (WGS) entry which is preliminary data.</text>
</comment>
<dbReference type="GO" id="GO:0080044">
    <property type="term" value="F:quercetin 7-O-glucosyltransferase activity"/>
    <property type="evidence" value="ECO:0007669"/>
    <property type="project" value="TreeGrafter"/>
</dbReference>
<gene>
    <name evidence="7" type="ORF">LITE_LOCUS18725</name>
</gene>
<dbReference type="FunFam" id="3.40.50.2000:FF:000019">
    <property type="entry name" value="Glycosyltransferase"/>
    <property type="match status" value="1"/>
</dbReference>
<dbReference type="GO" id="GO:0080043">
    <property type="term" value="F:quercetin 3-O-glucosyltransferase activity"/>
    <property type="evidence" value="ECO:0007669"/>
    <property type="project" value="TreeGrafter"/>
</dbReference>
<keyword evidence="8" id="KW-1185">Reference proteome</keyword>
<protein>
    <recommendedName>
        <fullName evidence="6">Glycosyltransferase</fullName>
        <ecNumber evidence="6">2.4.1.-</ecNumber>
    </recommendedName>
</protein>
<evidence type="ECO:0000256" key="3">
    <source>
        <dbReference type="ARBA" id="ARBA00022679"/>
    </source>
</evidence>
<evidence type="ECO:0000313" key="8">
    <source>
        <dbReference type="Proteomes" id="UP001154282"/>
    </source>
</evidence>
<keyword evidence="3 5" id="KW-0808">Transferase</keyword>